<evidence type="ECO:0000313" key="2">
    <source>
        <dbReference type="Proteomes" id="UP001432251"/>
    </source>
</evidence>
<keyword evidence="2" id="KW-1185">Reference proteome</keyword>
<evidence type="ECO:0000313" key="1">
    <source>
        <dbReference type="EMBL" id="WWQ69240.1"/>
    </source>
</evidence>
<dbReference type="EMBL" id="CP146022">
    <property type="protein sequence ID" value="WWQ69240.1"/>
    <property type="molecule type" value="Genomic_DNA"/>
</dbReference>
<organism evidence="1 2">
    <name type="scientific">Streptomyces citrinus</name>
    <dbReference type="NCBI Taxonomy" id="3118173"/>
    <lineage>
        <taxon>Bacteria</taxon>
        <taxon>Bacillati</taxon>
        <taxon>Actinomycetota</taxon>
        <taxon>Actinomycetes</taxon>
        <taxon>Kitasatosporales</taxon>
        <taxon>Streptomycetaceae</taxon>
        <taxon>Streptomyces</taxon>
    </lineage>
</organism>
<name>A0ACD5AQB4_9ACTN</name>
<sequence>MRFTQAQDQRRQEAPSADITVRNTSDRRLDGWKLDFAFPGQQKINSVWNAKATQNGSDVHVTPESWTNPIPAGGSVSFGLNGSSTGGNGTPTSFSLDGRSCAVA</sequence>
<protein>
    <submittedName>
        <fullName evidence="1">Cellulose binding domain-containing protein</fullName>
    </submittedName>
</protein>
<reference evidence="1" key="1">
    <citation type="journal article" date="2025" name="Int. J. Syst. Evol. Microbiol.">
        <title>Streptomyces citrinus sp. nov., with yellow diffusible pigment.</title>
        <authorList>
            <person name="He Y."/>
            <person name="Yang E."/>
            <person name="Xu J."/>
            <person name="Sun Y."/>
            <person name="Sun L."/>
        </authorList>
    </citation>
    <scope>NUCLEOTIDE SEQUENCE</scope>
    <source>
        <strain evidence="1">Q6</strain>
    </source>
</reference>
<accession>A0ACD5AQB4</accession>
<dbReference type="Proteomes" id="UP001432251">
    <property type="component" value="Chromosome"/>
</dbReference>
<gene>
    <name evidence="1" type="ORF">V2W30_36650</name>
</gene>
<proteinExistence type="predicted"/>